<accession>A0ACC2U020</accession>
<comment type="caution">
    <text evidence="1">The sequence shown here is derived from an EMBL/GenBank/DDBJ whole genome shotgun (WGS) entry which is preliminary data.</text>
</comment>
<organism evidence="1 2">
    <name type="scientific">Entomophthora muscae</name>
    <dbReference type="NCBI Taxonomy" id="34485"/>
    <lineage>
        <taxon>Eukaryota</taxon>
        <taxon>Fungi</taxon>
        <taxon>Fungi incertae sedis</taxon>
        <taxon>Zoopagomycota</taxon>
        <taxon>Entomophthoromycotina</taxon>
        <taxon>Entomophthoromycetes</taxon>
        <taxon>Entomophthorales</taxon>
        <taxon>Entomophthoraceae</taxon>
        <taxon>Entomophthora</taxon>
    </lineage>
</organism>
<dbReference type="EMBL" id="QTSX02001596">
    <property type="protein sequence ID" value="KAJ9080144.1"/>
    <property type="molecule type" value="Genomic_DNA"/>
</dbReference>
<evidence type="ECO:0000313" key="1">
    <source>
        <dbReference type="EMBL" id="KAJ9080144.1"/>
    </source>
</evidence>
<sequence>MDVQSYHQDLDALLNLYVEEENLEGVPWPLPRDPKRRSYSDGLDSRAHRAALAKYRASRQEEGRPRSENSYEPGEWLPITRRQSLPDFKSKLDELGAFTTIFDETNEVPVWSEGEELLLGGSVVQLVTILTTKIDYTFMSDFFITYRIFLSRGELLRLLIARYRWALTGHADLQQVVRVRMFVVIRHWLINYFQCDFVEDSSLRQQLADSLLALEESPTLLQSPRDRRIIAELKTILVRLTPSSTSYYLLGSPTDEASKFWGADLSTVKEVCTTTSYSSDQVSVITPCNTTTGLVHPGIYASPSADIRFPHSPPPSIHPRLRKFSSWRVIRSLFTEHTSKVNSSLASEAPHKFKESTHSIISALGTPPEIPDPIKSSHLRSRSSLSRLICAAKAKTMHPPKHILTSQCSATTRLESRLIQESLKNRKSPPLSHSPVVGLIDHVPQIQPLLTGGPTSRTAKSRWLDISVRNRVLNPFRSRCFILDYPSGAVAYQLSLIEARLLSDVTWEEVLLRFFPKCLTSTPPQKLPNLIARFNSVSDWAAAEICTIDNPAEQAKLISKFIRIAHKCYQLANFTTLVQILLALQSPRVTQIGVAWERLSINEAKVLNELVQFTNPFRNWKRLRATMHSIAENWGEVSDGVPSSSEIPRSLACHWPDTSDEIDQVLSSIQSDTFCSRRIMGSIPFMGLYLSDLLHLSELPSFLPKRSIHNRHLSMPIATLPPLTTIPLKTSRSAPSNTRYEAKMLDRNTQSIDISFLTSSLNAQPLDLKLNAPATPKLTIEHEVINFHKFRGIGAIIKRFQTFKRLASNYNQPGPIPTLEALCWNIPNFTQSSS</sequence>
<name>A0ACC2U020_9FUNG</name>
<gene>
    <name evidence="1" type="primary">LTE1_4</name>
    <name evidence="1" type="ORF">DSO57_1028098</name>
</gene>
<evidence type="ECO:0000313" key="2">
    <source>
        <dbReference type="Proteomes" id="UP001165960"/>
    </source>
</evidence>
<proteinExistence type="predicted"/>
<dbReference type="Proteomes" id="UP001165960">
    <property type="component" value="Unassembled WGS sequence"/>
</dbReference>
<protein>
    <submittedName>
        <fullName evidence="1">Guanine nucleotide exchange factor lte1</fullName>
    </submittedName>
</protein>
<reference evidence="1" key="1">
    <citation type="submission" date="2022-04" db="EMBL/GenBank/DDBJ databases">
        <title>Genome of the entomopathogenic fungus Entomophthora muscae.</title>
        <authorList>
            <person name="Elya C."/>
            <person name="Lovett B.R."/>
            <person name="Lee E."/>
            <person name="Macias A.M."/>
            <person name="Hajek A.E."/>
            <person name="De Bivort B.L."/>
            <person name="Kasson M.T."/>
            <person name="De Fine Licht H.H."/>
            <person name="Stajich J.E."/>
        </authorList>
    </citation>
    <scope>NUCLEOTIDE SEQUENCE</scope>
    <source>
        <strain evidence="1">Berkeley</strain>
    </source>
</reference>
<keyword evidence="2" id="KW-1185">Reference proteome</keyword>